<feature type="region of interest" description="Disordered" evidence="2">
    <location>
        <begin position="702"/>
        <end position="919"/>
    </location>
</feature>
<evidence type="ECO:0000256" key="2">
    <source>
        <dbReference type="SAM" id="MobiDB-lite"/>
    </source>
</evidence>
<feature type="compositionally biased region" description="Acidic residues" evidence="2">
    <location>
        <begin position="869"/>
        <end position="881"/>
    </location>
</feature>
<reference evidence="4 5" key="1">
    <citation type="submission" date="2021-04" db="EMBL/GenBank/DDBJ databases">
        <authorList>
            <person name="Bliznina A."/>
        </authorList>
    </citation>
    <scope>NUCLEOTIDE SEQUENCE [LARGE SCALE GENOMIC DNA]</scope>
</reference>
<accession>A0ABN7T0V4</accession>
<gene>
    <name evidence="4" type="ORF">OKIOD_LOCUS14485</name>
</gene>
<proteinExistence type="inferred from homology"/>
<feature type="compositionally biased region" description="Basic and acidic residues" evidence="2">
    <location>
        <begin position="78"/>
        <end position="94"/>
    </location>
</feature>
<comment type="similarity">
    <text evidence="1">Belongs to the GPATCH1 family.</text>
</comment>
<dbReference type="InterPro" id="IPR011666">
    <property type="entry name" value="DUF1604"/>
</dbReference>
<dbReference type="Pfam" id="PF26093">
    <property type="entry name" value="HTH_TGH"/>
    <property type="match status" value="1"/>
</dbReference>
<evidence type="ECO:0000256" key="1">
    <source>
        <dbReference type="ARBA" id="ARBA00008600"/>
    </source>
</evidence>
<name>A0ABN7T0V4_OIKDI</name>
<protein>
    <submittedName>
        <fullName evidence="4">Oidioi.mRNA.OKI2018_I69.chr2.g5720.t1.cds</fullName>
    </submittedName>
</protein>
<dbReference type="PROSITE" id="PS50174">
    <property type="entry name" value="G_PATCH"/>
    <property type="match status" value="1"/>
</dbReference>
<dbReference type="EMBL" id="OU015567">
    <property type="protein sequence ID" value="CAG5111408.1"/>
    <property type="molecule type" value="Genomic_DNA"/>
</dbReference>
<keyword evidence="5" id="KW-1185">Reference proteome</keyword>
<dbReference type="Pfam" id="PF07713">
    <property type="entry name" value="DUF1604"/>
    <property type="match status" value="1"/>
</dbReference>
<dbReference type="Proteomes" id="UP001158576">
    <property type="component" value="Chromosome 2"/>
</dbReference>
<evidence type="ECO:0000259" key="3">
    <source>
        <dbReference type="PROSITE" id="PS50174"/>
    </source>
</evidence>
<feature type="region of interest" description="Disordered" evidence="2">
    <location>
        <begin position="597"/>
        <end position="627"/>
    </location>
</feature>
<feature type="compositionally biased region" description="Polar residues" evidence="2">
    <location>
        <begin position="704"/>
        <end position="717"/>
    </location>
</feature>
<evidence type="ECO:0000313" key="5">
    <source>
        <dbReference type="Proteomes" id="UP001158576"/>
    </source>
</evidence>
<feature type="compositionally biased region" description="Low complexity" evidence="2">
    <location>
        <begin position="754"/>
        <end position="767"/>
    </location>
</feature>
<dbReference type="PANTHER" id="PTHR13384">
    <property type="entry name" value="G PATCH DOMAIN-CONTAINING PROTEIN 1"/>
    <property type="match status" value="1"/>
</dbReference>
<dbReference type="InterPro" id="IPR000467">
    <property type="entry name" value="G_patch_dom"/>
</dbReference>
<feature type="compositionally biased region" description="Basic residues" evidence="2">
    <location>
        <begin position="891"/>
        <end position="919"/>
    </location>
</feature>
<dbReference type="PANTHER" id="PTHR13384:SF19">
    <property type="entry name" value="G PATCH DOMAIN-CONTAINING PROTEIN 1"/>
    <property type="match status" value="1"/>
</dbReference>
<feature type="compositionally biased region" description="Basic and acidic residues" evidence="2">
    <location>
        <begin position="820"/>
        <end position="834"/>
    </location>
</feature>
<organism evidence="4 5">
    <name type="scientific">Oikopleura dioica</name>
    <name type="common">Tunicate</name>
    <dbReference type="NCBI Taxonomy" id="34765"/>
    <lineage>
        <taxon>Eukaryota</taxon>
        <taxon>Metazoa</taxon>
        <taxon>Chordata</taxon>
        <taxon>Tunicata</taxon>
        <taxon>Appendicularia</taxon>
        <taxon>Copelata</taxon>
        <taxon>Oikopleuridae</taxon>
        <taxon>Oikopleura</taxon>
    </lineage>
</organism>
<sequence>MSSQRVDTKQFNTFGHALPLLLDENTGKELVKSSRKREDDIFKIDGKQRFHGAFTGGFSAGHWNTVGSAEGWAPQEFKSSRKEKGAQKRQRPQDFMDDDDFGEFGIAHRKIQARADFGKADVFVDSGVKDSDALKFTLGLGLAAATRIVQGSEANWGNKLLRKLGWKDGQGIGARKRAKQSEIHGNLGKRIGPTMPSREALVANQPISFAPKDCCPITFQAKANNKGLGFKGVTAFGSEMATNSKALSVTVEGRKMNIAGQAFGVGALEEEDADIYAQDSMMNYNFDIKTEREIQQDKRRAKIEEDNKFRARYALKAPKIEGGYNDVLEGFVRGRPVKKNKKFKMPDIPRGYTGTHEFDHDCKSAMIIQACQDIARSVDEMASKYKVAIPSYVKGGKSTQLSVEQRAHMLHEPAPNIKKEEPKAEINFQCKWKDHEKQERYDRYCINVKDGKLNPYDGLARDDYTKWEIDKEKAEFERAATQKSAITEIMKNRFKRAQYQDKDENVSLAKSKREKMYQEKIDAVKMNFFGAMTHECYDWYPSKIVCRRFNVPEPYPGSTQLGCPWLEAENKKSQAAEETVQDIFGASDYQMGLFKSEEGKTASSSDAPKDQTTTQTSSSEPPVQMSGGLASAADLLKMEEQQFSAAPAQAPVRKSLMELKRELVQKQVQREVKKKFEINPRPVPGSAESKLPATVKTIVREVDLNQQTKPMSKQPSRFSKFAEPEKADSATISAKKLRIKQRQEKVSEKLTTVAAPASSTDAESASAPPEPEKPSGPAPLQWSRPGSTSLLKNLPKAEVKEEKKDSDDDLDAMPKFVFTSKKDRQTTKNNEKNKNSVATNLKMEVDDDGSHGPALPSGFKIENSTEFPNLEDEVISSDSDENCWQVSTDKKSKKKKSKKEKKKKEKKEKKEKKSKKSKR</sequence>
<feature type="compositionally biased region" description="Basic and acidic residues" evidence="2">
    <location>
        <begin position="795"/>
        <end position="806"/>
    </location>
</feature>
<feature type="region of interest" description="Disordered" evidence="2">
    <location>
        <begin position="74"/>
        <end position="99"/>
    </location>
</feature>
<evidence type="ECO:0000313" key="4">
    <source>
        <dbReference type="EMBL" id="CAG5111408.1"/>
    </source>
</evidence>
<feature type="domain" description="G-patch" evidence="3">
    <location>
        <begin position="153"/>
        <end position="206"/>
    </location>
</feature>